<sequence>MNRIYLCIAGILIMIYACSNNLETIGQDIVDNNNYIGTEDVQVLNTATFRLDSFPTSSGITLNSSGQLPVASDIIVGKYNEPHGGITTAVPCFQLSIPSAMETPSYNSALDSAVFCIRLGNGIWGDTIYSPTIQTFDIYRLKEVPEIIYDLGTNGYFYNVSPVNYDENARIGVLSFLPRREYINRAWARIDDELAQAMFYEMKFQSEHSYYENNYAFFQFFKGLALIPREENNCLIALNATDSLFMQFFYHDNGTARNIKFNVSRSEYMYNQYLTDRTNSPLASLNTQQDEIYLRDVNFALAQGLSGYLTKFTLPSPIGMTQYSTLLKVQLEVRVEYFFRNAISYPSQLYLYRINDKNDLLGQLQNSSSSSVTGVPEDMGGENERYYIFDLTEYYQNLIDEVNTVQQDVAIVLPGTTSSYDYVIVKEEPIVRFYYAKYK</sequence>
<proteinExistence type="predicted"/>
<dbReference type="InterPro" id="IPR025366">
    <property type="entry name" value="DUF4270"/>
</dbReference>
<gene>
    <name evidence="1" type="ORF">H9863_06440</name>
</gene>
<reference evidence="1" key="2">
    <citation type="submission" date="2021-04" db="EMBL/GenBank/DDBJ databases">
        <authorList>
            <person name="Gilroy R."/>
        </authorList>
    </citation>
    <scope>NUCLEOTIDE SEQUENCE</scope>
    <source>
        <strain evidence="1">23274</strain>
    </source>
</reference>
<name>A0A9D1V0L1_9BACT</name>
<evidence type="ECO:0000313" key="2">
    <source>
        <dbReference type="Proteomes" id="UP000824202"/>
    </source>
</evidence>
<dbReference type="Pfam" id="PF14092">
    <property type="entry name" value="DUF4270"/>
    <property type="match status" value="1"/>
</dbReference>
<protein>
    <submittedName>
        <fullName evidence="1">DUF4270 domain-containing protein</fullName>
    </submittedName>
</protein>
<comment type="caution">
    <text evidence="1">The sequence shown here is derived from an EMBL/GenBank/DDBJ whole genome shotgun (WGS) entry which is preliminary data.</text>
</comment>
<reference evidence="1" key="1">
    <citation type="journal article" date="2021" name="PeerJ">
        <title>Extensive microbial diversity within the chicken gut microbiome revealed by metagenomics and culture.</title>
        <authorList>
            <person name="Gilroy R."/>
            <person name="Ravi A."/>
            <person name="Getino M."/>
            <person name="Pursley I."/>
            <person name="Horton D.L."/>
            <person name="Alikhan N.F."/>
            <person name="Baker D."/>
            <person name="Gharbi K."/>
            <person name="Hall N."/>
            <person name="Watson M."/>
            <person name="Adriaenssens E.M."/>
            <person name="Foster-Nyarko E."/>
            <person name="Jarju S."/>
            <person name="Secka A."/>
            <person name="Antonio M."/>
            <person name="Oren A."/>
            <person name="Chaudhuri R.R."/>
            <person name="La Ragione R."/>
            <person name="Hildebrand F."/>
            <person name="Pallen M.J."/>
        </authorList>
    </citation>
    <scope>NUCLEOTIDE SEQUENCE</scope>
    <source>
        <strain evidence="1">23274</strain>
    </source>
</reference>
<dbReference type="EMBL" id="DXFT01000122">
    <property type="protein sequence ID" value="HIX03738.1"/>
    <property type="molecule type" value="Genomic_DNA"/>
</dbReference>
<evidence type="ECO:0000313" key="1">
    <source>
        <dbReference type="EMBL" id="HIX03738.1"/>
    </source>
</evidence>
<dbReference type="AlphaFoldDB" id="A0A9D1V0L1"/>
<organism evidence="1 2">
    <name type="scientific">Candidatus Odoribacter faecigallinarum</name>
    <dbReference type="NCBI Taxonomy" id="2838706"/>
    <lineage>
        <taxon>Bacteria</taxon>
        <taxon>Pseudomonadati</taxon>
        <taxon>Bacteroidota</taxon>
        <taxon>Bacteroidia</taxon>
        <taxon>Bacteroidales</taxon>
        <taxon>Odoribacteraceae</taxon>
        <taxon>Odoribacter</taxon>
    </lineage>
</organism>
<dbReference type="Proteomes" id="UP000824202">
    <property type="component" value="Unassembled WGS sequence"/>
</dbReference>
<accession>A0A9D1V0L1</accession>
<dbReference type="PROSITE" id="PS51257">
    <property type="entry name" value="PROKAR_LIPOPROTEIN"/>
    <property type="match status" value="1"/>
</dbReference>